<evidence type="ECO:0000256" key="3">
    <source>
        <dbReference type="ARBA" id="ARBA00022692"/>
    </source>
</evidence>
<dbReference type="SUPFAM" id="SSF53448">
    <property type="entry name" value="Nucleotide-diphospho-sugar transferases"/>
    <property type="match status" value="1"/>
</dbReference>
<accession>A0ABW2L641</accession>
<dbReference type="CDD" id="cd06437">
    <property type="entry name" value="CESA_CaSu_A2"/>
    <property type="match status" value="1"/>
</dbReference>
<evidence type="ECO:0000256" key="6">
    <source>
        <dbReference type="SAM" id="Phobius"/>
    </source>
</evidence>
<comment type="subcellular location">
    <subcellularLocation>
        <location evidence="1">Endomembrane system</location>
    </subcellularLocation>
</comment>
<dbReference type="PANTHER" id="PTHR32044">
    <property type="entry name" value="GLUCOMANNAN 4-BETA-MANNOSYLTRANSFERASE 9"/>
    <property type="match status" value="1"/>
</dbReference>
<sequence length="503" mass="57603">MELWTSPLWYVSYILVLIGLSGYGFHRLTIVYLYLKHSRKMPQPLKKFEELPLVTVQLPVFNELHVVDRLLDSVAKLDYPKDKLQIQMLDDSTDETTEICRAGVERLKAQGFDAELIHRTDRTGYKAGALEHGTEFAKGEYLFILDADFVPNPDVLQRTIHYFSDDKIGMIQTRWGHLNRTFNVLTRVQAMFLDGHLELEQTARNRSGRFFTFNGTAGIWRKSCIADAGGWEHDTLTEDMDLSYRAQLKGWRFIFLKEVETPAELPVDMDGFKSQQHRWTKGSIQVCKKVLPAIWKSKAPLYVKMEATAHLTSNFAYLMLICLCFLIYPNQHAAPDFGGWTYYIVNVPIFFFASVSVILFYLTSQKALRPKTWWKEIPYLPLLLALGIGMSINNAKAVLEAVFNHETGFVRTPKYGIDQKRKSDWKKSSYKAMKTLTPVVELLFGFFFLFVVVEAALNHRWASAILLLPFPVGFFYTSVSSLLRMLPSGGSAEDAIEPPNQDS</sequence>
<keyword evidence="7" id="KW-0328">Glycosyltransferase</keyword>
<evidence type="ECO:0000256" key="1">
    <source>
        <dbReference type="ARBA" id="ARBA00004308"/>
    </source>
</evidence>
<evidence type="ECO:0000313" key="7">
    <source>
        <dbReference type="EMBL" id="MFC7336754.1"/>
    </source>
</evidence>
<comment type="caution">
    <text evidence="7">The sequence shown here is derived from an EMBL/GenBank/DDBJ whole genome shotgun (WGS) entry which is preliminary data.</text>
</comment>
<keyword evidence="8" id="KW-1185">Reference proteome</keyword>
<feature type="transmembrane region" description="Helical" evidence="6">
    <location>
        <begin position="12"/>
        <end position="35"/>
    </location>
</feature>
<evidence type="ECO:0000256" key="2">
    <source>
        <dbReference type="ARBA" id="ARBA00022679"/>
    </source>
</evidence>
<dbReference type="PANTHER" id="PTHR32044:SF80">
    <property type="entry name" value="XYLOGLUCAN GLYCOSYLTRANSFERASE 2-RELATED"/>
    <property type="match status" value="1"/>
</dbReference>
<feature type="transmembrane region" description="Helical" evidence="6">
    <location>
        <begin position="463"/>
        <end position="483"/>
    </location>
</feature>
<evidence type="ECO:0000313" key="8">
    <source>
        <dbReference type="Proteomes" id="UP001596472"/>
    </source>
</evidence>
<protein>
    <submittedName>
        <fullName evidence="7">Cellulose synthase family protein</fullName>
        <ecNumber evidence="7">2.4.1.-</ecNumber>
    </submittedName>
</protein>
<organism evidence="7 8">
    <name type="scientific">Haloferula chungangensis</name>
    <dbReference type="NCBI Taxonomy" id="1048331"/>
    <lineage>
        <taxon>Bacteria</taxon>
        <taxon>Pseudomonadati</taxon>
        <taxon>Verrucomicrobiota</taxon>
        <taxon>Verrucomicrobiia</taxon>
        <taxon>Verrucomicrobiales</taxon>
        <taxon>Verrucomicrobiaceae</taxon>
        <taxon>Haloferula</taxon>
    </lineage>
</organism>
<dbReference type="EC" id="2.4.1.-" evidence="7"/>
<dbReference type="Gene3D" id="3.90.550.10">
    <property type="entry name" value="Spore Coat Polysaccharide Biosynthesis Protein SpsA, Chain A"/>
    <property type="match status" value="1"/>
</dbReference>
<proteinExistence type="predicted"/>
<evidence type="ECO:0000256" key="5">
    <source>
        <dbReference type="ARBA" id="ARBA00023136"/>
    </source>
</evidence>
<dbReference type="RefSeq" id="WP_379710371.1">
    <property type="nucleotide sequence ID" value="NZ_JBHTBS010000002.1"/>
</dbReference>
<keyword evidence="3 6" id="KW-0812">Transmembrane</keyword>
<name>A0ABW2L641_9BACT</name>
<feature type="transmembrane region" description="Helical" evidence="6">
    <location>
        <begin position="307"/>
        <end position="328"/>
    </location>
</feature>
<dbReference type="Proteomes" id="UP001596472">
    <property type="component" value="Unassembled WGS sequence"/>
</dbReference>
<dbReference type="GO" id="GO:0016757">
    <property type="term" value="F:glycosyltransferase activity"/>
    <property type="evidence" value="ECO:0007669"/>
    <property type="project" value="UniProtKB-KW"/>
</dbReference>
<dbReference type="EMBL" id="JBHTBS010000002">
    <property type="protein sequence ID" value="MFC7336754.1"/>
    <property type="molecule type" value="Genomic_DNA"/>
</dbReference>
<keyword evidence="5 6" id="KW-0472">Membrane</keyword>
<reference evidence="8" key="1">
    <citation type="journal article" date="2019" name="Int. J. Syst. Evol. Microbiol.">
        <title>The Global Catalogue of Microorganisms (GCM) 10K type strain sequencing project: providing services to taxonomists for standard genome sequencing and annotation.</title>
        <authorList>
            <consortium name="The Broad Institute Genomics Platform"/>
            <consortium name="The Broad Institute Genome Sequencing Center for Infectious Disease"/>
            <person name="Wu L."/>
            <person name="Ma J."/>
        </authorList>
    </citation>
    <scope>NUCLEOTIDE SEQUENCE [LARGE SCALE GENOMIC DNA]</scope>
    <source>
        <strain evidence="8">CGMCC 4.1467</strain>
    </source>
</reference>
<feature type="transmembrane region" description="Helical" evidence="6">
    <location>
        <begin position="340"/>
        <end position="362"/>
    </location>
</feature>
<evidence type="ECO:0000256" key="4">
    <source>
        <dbReference type="ARBA" id="ARBA00022989"/>
    </source>
</evidence>
<dbReference type="Pfam" id="PF13641">
    <property type="entry name" value="Glyco_tranf_2_3"/>
    <property type="match status" value="1"/>
</dbReference>
<keyword evidence="2 7" id="KW-0808">Transferase</keyword>
<dbReference type="InterPro" id="IPR029044">
    <property type="entry name" value="Nucleotide-diphossugar_trans"/>
</dbReference>
<keyword evidence="4 6" id="KW-1133">Transmembrane helix</keyword>
<feature type="transmembrane region" description="Helical" evidence="6">
    <location>
        <begin position="436"/>
        <end position="457"/>
    </location>
</feature>
<gene>
    <name evidence="7" type="ORF">ACFQY0_06165</name>
</gene>